<dbReference type="EMBL" id="BOOU01000113">
    <property type="protein sequence ID" value="GII81835.1"/>
    <property type="molecule type" value="Genomic_DNA"/>
</dbReference>
<keyword evidence="1" id="KW-0812">Transmembrane</keyword>
<accession>A0A919RBT1</accession>
<dbReference type="InterPro" id="IPR019733">
    <property type="entry name" value="Uncharacterised_YhfT"/>
</dbReference>
<feature type="transmembrane region" description="Helical" evidence="1">
    <location>
        <begin position="190"/>
        <end position="207"/>
    </location>
</feature>
<evidence type="ECO:0000313" key="2">
    <source>
        <dbReference type="EMBL" id="GII81835.1"/>
    </source>
</evidence>
<evidence type="ECO:0000256" key="1">
    <source>
        <dbReference type="SAM" id="Phobius"/>
    </source>
</evidence>
<sequence>MSAGFLLVTIGHTVTLPVPFIPSVALFAAIGALSSALAHRGVSVFHDGLRPVMGSFRKGELPRKEVSKTSFNLAWGFFWAFGIPFSIGYVVPLVYMIFMATDWIGVTVPGDQSSPWHRTARARRGVALALLAGGLWGAGMAVLLRLITEAMHRLPIEMAGPVHLFSEPAAGAYFLFAVLTIAYHYGYRRAFVALVACSVAWFGAQTAGLPYPAVWSFTVGVVFLLAFLILEARRGKAAQEPTVAWAIEDDDDEEEDVFDENARRIRRALLPIVALAALMGAAYNWGLMTKDPISGLLYAQGLAIPAALIMLAWAFAFIPMKFTTAAVTGCMATGTFLDQGISMLMPNPWAAAAACAALRAVEVLALVAVVRGIERLPSIREVADVMRTAIFHVMEIGFLIGGALAASAFAGQWGFAIVVAAWFLNSRKNFPVMPMSVGAYAALAVGVFANILALLGFQVT</sequence>
<feature type="transmembrane region" description="Helical" evidence="1">
    <location>
        <begin position="164"/>
        <end position="183"/>
    </location>
</feature>
<dbReference type="Pfam" id="PF10797">
    <property type="entry name" value="YhfT"/>
    <property type="match status" value="1"/>
</dbReference>
<reference evidence="2" key="1">
    <citation type="submission" date="2021-01" db="EMBL/GenBank/DDBJ databases">
        <title>Whole genome shotgun sequence of Sphaerisporangium rufum NBRC 109079.</title>
        <authorList>
            <person name="Komaki H."/>
            <person name="Tamura T."/>
        </authorList>
    </citation>
    <scope>NUCLEOTIDE SEQUENCE</scope>
    <source>
        <strain evidence="2">NBRC 109079</strain>
    </source>
</reference>
<protein>
    <submittedName>
        <fullName evidence="2">Membrane protein</fullName>
    </submittedName>
</protein>
<feature type="transmembrane region" description="Helical" evidence="1">
    <location>
        <begin position="396"/>
        <end position="425"/>
    </location>
</feature>
<organism evidence="2 3">
    <name type="scientific">Sphaerisporangium rufum</name>
    <dbReference type="NCBI Taxonomy" id="1381558"/>
    <lineage>
        <taxon>Bacteria</taxon>
        <taxon>Bacillati</taxon>
        <taxon>Actinomycetota</taxon>
        <taxon>Actinomycetes</taxon>
        <taxon>Streptosporangiales</taxon>
        <taxon>Streptosporangiaceae</taxon>
        <taxon>Sphaerisporangium</taxon>
    </lineage>
</organism>
<feature type="transmembrane region" description="Helical" evidence="1">
    <location>
        <begin position="437"/>
        <end position="457"/>
    </location>
</feature>
<dbReference type="AlphaFoldDB" id="A0A919RBT1"/>
<keyword evidence="1" id="KW-0472">Membrane</keyword>
<proteinExistence type="predicted"/>
<comment type="caution">
    <text evidence="2">The sequence shown here is derived from an EMBL/GenBank/DDBJ whole genome shotgun (WGS) entry which is preliminary data.</text>
</comment>
<feature type="transmembrane region" description="Helical" evidence="1">
    <location>
        <begin position="268"/>
        <end position="285"/>
    </location>
</feature>
<feature type="transmembrane region" description="Helical" evidence="1">
    <location>
        <begin position="125"/>
        <end position="144"/>
    </location>
</feature>
<dbReference type="Proteomes" id="UP000655287">
    <property type="component" value="Unassembled WGS sequence"/>
</dbReference>
<feature type="transmembrane region" description="Helical" evidence="1">
    <location>
        <begin position="77"/>
        <end position="104"/>
    </location>
</feature>
<feature type="transmembrane region" description="Helical" evidence="1">
    <location>
        <begin position="297"/>
        <end position="318"/>
    </location>
</feature>
<gene>
    <name evidence="2" type="ORF">Sru01_68170</name>
</gene>
<keyword evidence="1" id="KW-1133">Transmembrane helix</keyword>
<evidence type="ECO:0000313" key="3">
    <source>
        <dbReference type="Proteomes" id="UP000655287"/>
    </source>
</evidence>
<feature type="transmembrane region" description="Helical" evidence="1">
    <location>
        <begin position="213"/>
        <end position="230"/>
    </location>
</feature>
<name>A0A919RBT1_9ACTN</name>
<keyword evidence="3" id="KW-1185">Reference proteome</keyword>